<keyword evidence="2" id="KW-0732">Signal</keyword>
<dbReference type="Proteomes" id="UP000887569">
    <property type="component" value="Unplaced"/>
</dbReference>
<dbReference type="PROSITE" id="PS50041">
    <property type="entry name" value="C_TYPE_LECTIN_2"/>
    <property type="match status" value="1"/>
</dbReference>
<feature type="coiled-coil region" evidence="1">
    <location>
        <begin position="52"/>
        <end position="79"/>
    </location>
</feature>
<dbReference type="Pfam" id="PF00059">
    <property type="entry name" value="Lectin_C"/>
    <property type="match status" value="1"/>
</dbReference>
<protein>
    <submittedName>
        <fullName evidence="5 6">C-type lectin domain-containing protein</fullName>
    </submittedName>
</protein>
<dbReference type="Gene3D" id="3.10.100.10">
    <property type="entry name" value="Mannose-Binding Protein A, subunit A"/>
    <property type="match status" value="1"/>
</dbReference>
<keyword evidence="4" id="KW-1185">Reference proteome</keyword>
<dbReference type="SUPFAM" id="SSF56436">
    <property type="entry name" value="C-type lectin-like"/>
    <property type="match status" value="1"/>
</dbReference>
<dbReference type="WBParaSite" id="PgR063X_g059_t02">
    <property type="protein sequence ID" value="PgR063X_g059_t02"/>
    <property type="gene ID" value="PgR063X_g059"/>
</dbReference>
<keyword evidence="1" id="KW-0175">Coiled coil</keyword>
<feature type="chain" id="PRO_5041150476" evidence="2">
    <location>
        <begin position="16"/>
        <end position="199"/>
    </location>
</feature>
<dbReference type="InterPro" id="IPR016187">
    <property type="entry name" value="CTDL_fold"/>
</dbReference>
<dbReference type="CDD" id="cd00037">
    <property type="entry name" value="CLECT"/>
    <property type="match status" value="1"/>
</dbReference>
<evidence type="ECO:0000256" key="1">
    <source>
        <dbReference type="SAM" id="Coils"/>
    </source>
</evidence>
<sequence length="199" mass="23236">MRCLLLLLFFGVVNSQYASVRNGFYAFEMPTSTDSAWKIWQDKLRDLDEKLSARYSQQISLLRDRVDHLEKQVDDLIKANTYDWKRTDSGSLYKIFLEKKSFDDAQAVCRHFHSHLAILDSEYKNKYVKDMFNKTVSDDHQDLWVGLKTRAIMGSSSSYSNFARDQPVEGCASMNHQGKWLIKDCDQLKPFICQQVNVR</sequence>
<dbReference type="SMART" id="SM00034">
    <property type="entry name" value="CLECT"/>
    <property type="match status" value="1"/>
</dbReference>
<proteinExistence type="predicted"/>
<accession>A0A915BW36</accession>
<dbReference type="AlphaFoldDB" id="A0A915BW36"/>
<dbReference type="WBParaSite" id="PgR063X_g059_t01">
    <property type="protein sequence ID" value="PgR063X_g059_t01"/>
    <property type="gene ID" value="PgR063X_g059"/>
</dbReference>
<evidence type="ECO:0000313" key="6">
    <source>
        <dbReference type="WBParaSite" id="PgR063X_g059_t02"/>
    </source>
</evidence>
<reference evidence="5 6" key="1">
    <citation type="submission" date="2022-11" db="UniProtKB">
        <authorList>
            <consortium name="WormBaseParasite"/>
        </authorList>
    </citation>
    <scope>IDENTIFICATION</scope>
</reference>
<evidence type="ECO:0000259" key="3">
    <source>
        <dbReference type="PROSITE" id="PS50041"/>
    </source>
</evidence>
<feature type="signal peptide" evidence="2">
    <location>
        <begin position="1"/>
        <end position="15"/>
    </location>
</feature>
<name>A0A915BW36_PARUN</name>
<organism evidence="4 5">
    <name type="scientific">Parascaris univalens</name>
    <name type="common">Nematode worm</name>
    <dbReference type="NCBI Taxonomy" id="6257"/>
    <lineage>
        <taxon>Eukaryota</taxon>
        <taxon>Metazoa</taxon>
        <taxon>Ecdysozoa</taxon>
        <taxon>Nematoda</taxon>
        <taxon>Chromadorea</taxon>
        <taxon>Rhabditida</taxon>
        <taxon>Spirurina</taxon>
        <taxon>Ascaridomorpha</taxon>
        <taxon>Ascaridoidea</taxon>
        <taxon>Ascarididae</taxon>
        <taxon>Parascaris</taxon>
    </lineage>
</organism>
<dbReference type="InterPro" id="IPR001304">
    <property type="entry name" value="C-type_lectin-like"/>
</dbReference>
<feature type="domain" description="C-type lectin" evidence="3">
    <location>
        <begin position="88"/>
        <end position="194"/>
    </location>
</feature>
<evidence type="ECO:0000313" key="4">
    <source>
        <dbReference type="Proteomes" id="UP000887569"/>
    </source>
</evidence>
<dbReference type="InterPro" id="IPR050111">
    <property type="entry name" value="C-type_lectin/snaclec_domain"/>
</dbReference>
<evidence type="ECO:0000256" key="2">
    <source>
        <dbReference type="SAM" id="SignalP"/>
    </source>
</evidence>
<dbReference type="InterPro" id="IPR016186">
    <property type="entry name" value="C-type_lectin-like/link_sf"/>
</dbReference>
<dbReference type="PANTHER" id="PTHR22803">
    <property type="entry name" value="MANNOSE, PHOSPHOLIPASE, LECTIN RECEPTOR RELATED"/>
    <property type="match status" value="1"/>
</dbReference>
<evidence type="ECO:0000313" key="5">
    <source>
        <dbReference type="WBParaSite" id="PgR063X_g059_t01"/>
    </source>
</evidence>